<dbReference type="InterPro" id="IPR002043">
    <property type="entry name" value="UDG_fam1"/>
</dbReference>
<evidence type="ECO:0000256" key="2">
    <source>
        <dbReference type="ARBA" id="ARBA00002631"/>
    </source>
</evidence>
<evidence type="ECO:0000256" key="7">
    <source>
        <dbReference type="ARBA" id="ARBA00022801"/>
    </source>
</evidence>
<reference evidence="13 14" key="1">
    <citation type="submission" date="2018-09" db="EMBL/GenBank/DDBJ databases">
        <title>Genome sequencing of Lachnoanaerobaculum umeaense DSM 23576.</title>
        <authorList>
            <person name="Kook J.-K."/>
            <person name="Park S.-N."/>
            <person name="Lim Y.K."/>
        </authorList>
    </citation>
    <scope>NUCLEOTIDE SEQUENCE [LARGE SCALE GENOMIC DNA]</scope>
    <source>
        <strain evidence="14">DSM 23576 \ CCUG 58757</strain>
    </source>
</reference>
<feature type="active site" description="Proton acceptor" evidence="9 10">
    <location>
        <position position="64"/>
    </location>
</feature>
<accession>A0A385Q4F0</accession>
<keyword evidence="14" id="KW-1185">Reference proteome</keyword>
<evidence type="ECO:0000256" key="9">
    <source>
        <dbReference type="HAMAP-Rule" id="MF_00148"/>
    </source>
</evidence>
<gene>
    <name evidence="9" type="primary">ung</name>
    <name evidence="13" type="ORF">D4A81_06935</name>
</gene>
<dbReference type="HAMAP" id="MF_00148">
    <property type="entry name" value="UDG"/>
    <property type="match status" value="1"/>
</dbReference>
<dbReference type="SMART" id="SM00987">
    <property type="entry name" value="UreE_C"/>
    <property type="match status" value="1"/>
</dbReference>
<dbReference type="EMBL" id="CP032364">
    <property type="protein sequence ID" value="AYA99693.1"/>
    <property type="molecule type" value="Genomic_DNA"/>
</dbReference>
<organism evidence="13 14">
    <name type="scientific">Lachnoanaerobaculum umeaense</name>
    <dbReference type="NCBI Taxonomy" id="617123"/>
    <lineage>
        <taxon>Bacteria</taxon>
        <taxon>Bacillati</taxon>
        <taxon>Bacillota</taxon>
        <taxon>Clostridia</taxon>
        <taxon>Lachnospirales</taxon>
        <taxon>Lachnospiraceae</taxon>
        <taxon>Lachnoanaerobaculum</taxon>
    </lineage>
</organism>
<dbReference type="NCBIfam" id="NF003591">
    <property type="entry name" value="PRK05254.1-4"/>
    <property type="match status" value="1"/>
</dbReference>
<dbReference type="Pfam" id="PF03167">
    <property type="entry name" value="UDG"/>
    <property type="match status" value="1"/>
</dbReference>
<keyword evidence="9" id="KW-0963">Cytoplasm</keyword>
<dbReference type="EC" id="3.2.2.27" evidence="4 9"/>
<protein>
    <recommendedName>
        <fullName evidence="5 9">Uracil-DNA glycosylase</fullName>
        <shortName evidence="9">UDG</shortName>
        <ecNumber evidence="4 9">3.2.2.27</ecNumber>
    </recommendedName>
</protein>
<dbReference type="CDD" id="cd10027">
    <property type="entry name" value="UDG-F1-like"/>
    <property type="match status" value="1"/>
</dbReference>
<dbReference type="KEGG" id="lua:D4A81_06935"/>
<dbReference type="NCBIfam" id="NF003588">
    <property type="entry name" value="PRK05254.1-1"/>
    <property type="match status" value="1"/>
</dbReference>
<comment type="function">
    <text evidence="2 9 11">Excises uracil residues from the DNA which can arise as a result of misincorporation of dUMP residues by DNA polymerase or due to deamination of cytosine.</text>
</comment>
<comment type="similarity">
    <text evidence="3 9 11">Belongs to the uracil-DNA glycosylase (UDG) superfamily. UNG family.</text>
</comment>
<dbReference type="FunFam" id="3.40.470.10:FF:000001">
    <property type="entry name" value="Uracil-DNA glycosylase"/>
    <property type="match status" value="1"/>
</dbReference>
<comment type="subcellular location">
    <subcellularLocation>
        <location evidence="9">Cytoplasm</location>
    </subcellularLocation>
</comment>
<dbReference type="GO" id="GO:0097510">
    <property type="term" value="P:base-excision repair, AP site formation via deaminated base removal"/>
    <property type="evidence" value="ECO:0007669"/>
    <property type="project" value="TreeGrafter"/>
</dbReference>
<evidence type="ECO:0000256" key="5">
    <source>
        <dbReference type="ARBA" id="ARBA00018429"/>
    </source>
</evidence>
<evidence type="ECO:0000256" key="3">
    <source>
        <dbReference type="ARBA" id="ARBA00008184"/>
    </source>
</evidence>
<dbReference type="AlphaFoldDB" id="A0A385Q4F0"/>
<dbReference type="GO" id="GO:0004844">
    <property type="term" value="F:uracil DNA N-glycosylase activity"/>
    <property type="evidence" value="ECO:0007669"/>
    <property type="project" value="UniProtKB-UniRule"/>
</dbReference>
<dbReference type="InterPro" id="IPR036895">
    <property type="entry name" value="Uracil-DNA_glycosylase-like_sf"/>
</dbReference>
<dbReference type="Gene3D" id="3.40.470.10">
    <property type="entry name" value="Uracil-DNA glycosylase-like domain"/>
    <property type="match status" value="1"/>
</dbReference>
<dbReference type="Proteomes" id="UP000265562">
    <property type="component" value="Chromosome"/>
</dbReference>
<dbReference type="SUPFAM" id="SSF52141">
    <property type="entry name" value="Uracil-DNA glycosylase-like"/>
    <property type="match status" value="1"/>
</dbReference>
<feature type="domain" description="Uracil-DNA glycosylase-like" evidence="12">
    <location>
        <begin position="49"/>
        <end position="210"/>
    </location>
</feature>
<dbReference type="PANTHER" id="PTHR11264">
    <property type="entry name" value="URACIL-DNA GLYCOSYLASE"/>
    <property type="match status" value="1"/>
</dbReference>
<keyword evidence="7 9" id="KW-0378">Hydrolase</keyword>
<evidence type="ECO:0000256" key="8">
    <source>
        <dbReference type="ARBA" id="ARBA00023204"/>
    </source>
</evidence>
<keyword evidence="8 9" id="KW-0234">DNA repair</keyword>
<dbReference type="OrthoDB" id="9804372at2"/>
<sequence>MSELTGEWKEVLSAEFRKPYYRSLYEFVKEEYSKYIIYPPADKIFEALHLTALSDIKVVILGQDPYHGENQAHGLSFSVPKSQKKIPPSLVNIYKELQDDVGTYIPNNGNLLKWSKQGVLLLNTILTVRAHKAFSHQGKGWENFTDAIIKIINDTDRPIVFMLWGSAAISKSKMLNNPKHLVLKSVHPSPLSAYRGFFGCKHFSKANEFLLKNNISPIDWQIENV</sequence>
<evidence type="ECO:0000313" key="13">
    <source>
        <dbReference type="EMBL" id="AYA99693.1"/>
    </source>
</evidence>
<dbReference type="GO" id="GO:0005737">
    <property type="term" value="C:cytoplasm"/>
    <property type="evidence" value="ECO:0007669"/>
    <property type="project" value="UniProtKB-SubCell"/>
</dbReference>
<dbReference type="NCBIfam" id="NF003589">
    <property type="entry name" value="PRK05254.1-2"/>
    <property type="match status" value="1"/>
</dbReference>
<keyword evidence="6 9" id="KW-0227">DNA damage</keyword>
<evidence type="ECO:0000256" key="11">
    <source>
        <dbReference type="RuleBase" id="RU003780"/>
    </source>
</evidence>
<dbReference type="PROSITE" id="PS00130">
    <property type="entry name" value="U_DNA_GLYCOSYLASE"/>
    <property type="match status" value="1"/>
</dbReference>
<evidence type="ECO:0000256" key="4">
    <source>
        <dbReference type="ARBA" id="ARBA00012030"/>
    </source>
</evidence>
<evidence type="ECO:0000259" key="12">
    <source>
        <dbReference type="SMART" id="SM00986"/>
    </source>
</evidence>
<keyword evidence="13" id="KW-0326">Glycosidase</keyword>
<dbReference type="InterPro" id="IPR018085">
    <property type="entry name" value="Ura-DNA_Glyclase_AS"/>
</dbReference>
<evidence type="ECO:0000256" key="6">
    <source>
        <dbReference type="ARBA" id="ARBA00022763"/>
    </source>
</evidence>
<dbReference type="InterPro" id="IPR005122">
    <property type="entry name" value="Uracil-DNA_glycosylase-like"/>
</dbReference>
<evidence type="ECO:0000256" key="1">
    <source>
        <dbReference type="ARBA" id="ARBA00001400"/>
    </source>
</evidence>
<dbReference type="NCBIfam" id="NF003592">
    <property type="entry name" value="PRK05254.1-5"/>
    <property type="match status" value="1"/>
</dbReference>
<name>A0A385Q4F0_9FIRM</name>
<proteinExistence type="inferred from homology"/>
<dbReference type="SMART" id="SM00986">
    <property type="entry name" value="UDG"/>
    <property type="match status" value="1"/>
</dbReference>
<dbReference type="NCBIfam" id="TIGR00628">
    <property type="entry name" value="ung"/>
    <property type="match status" value="1"/>
</dbReference>
<evidence type="ECO:0000256" key="10">
    <source>
        <dbReference type="PROSITE-ProRule" id="PRU10072"/>
    </source>
</evidence>
<comment type="catalytic activity">
    <reaction evidence="1 9 11">
        <text>Hydrolyzes single-stranded DNA or mismatched double-stranded DNA and polynucleotides, releasing free uracil.</text>
        <dbReference type="EC" id="3.2.2.27"/>
    </reaction>
</comment>
<dbReference type="PANTHER" id="PTHR11264:SF0">
    <property type="entry name" value="URACIL-DNA GLYCOSYLASE"/>
    <property type="match status" value="1"/>
</dbReference>
<dbReference type="RefSeq" id="WP_111524241.1">
    <property type="nucleotide sequence ID" value="NZ_CP032364.1"/>
</dbReference>
<evidence type="ECO:0000313" key="14">
    <source>
        <dbReference type="Proteomes" id="UP000265562"/>
    </source>
</evidence>